<dbReference type="InterPro" id="IPR036856">
    <property type="entry name" value="Ald_Oxase/Xan_DH_a/b_sf"/>
</dbReference>
<dbReference type="PROSITE" id="PS51318">
    <property type="entry name" value="TAT"/>
    <property type="match status" value="1"/>
</dbReference>
<dbReference type="KEGG" id="orm:HTY61_11380"/>
<dbReference type="GO" id="GO:0016491">
    <property type="term" value="F:oxidoreductase activity"/>
    <property type="evidence" value="ECO:0007669"/>
    <property type="project" value="InterPro"/>
</dbReference>
<organism evidence="2 3">
    <name type="scientific">Oricola thermophila</name>
    <dbReference type="NCBI Taxonomy" id="2742145"/>
    <lineage>
        <taxon>Bacteria</taxon>
        <taxon>Pseudomonadati</taxon>
        <taxon>Pseudomonadota</taxon>
        <taxon>Alphaproteobacteria</taxon>
        <taxon>Hyphomicrobiales</taxon>
        <taxon>Ahrensiaceae</taxon>
        <taxon>Oricola</taxon>
    </lineage>
</organism>
<dbReference type="PANTHER" id="PTHR47495">
    <property type="entry name" value="ALDEHYDE DEHYDROGENASE"/>
    <property type="match status" value="1"/>
</dbReference>
<dbReference type="RefSeq" id="WP_175276899.1">
    <property type="nucleotide sequence ID" value="NZ_CP054836.1"/>
</dbReference>
<dbReference type="AlphaFoldDB" id="A0A6N1VJD7"/>
<evidence type="ECO:0000313" key="2">
    <source>
        <dbReference type="EMBL" id="QKV19007.1"/>
    </source>
</evidence>
<gene>
    <name evidence="2" type="ORF">HTY61_11380</name>
</gene>
<dbReference type="Pfam" id="PF20256">
    <property type="entry name" value="MoCoBD_2"/>
    <property type="match status" value="2"/>
</dbReference>
<dbReference type="EMBL" id="CP054836">
    <property type="protein sequence ID" value="QKV19007.1"/>
    <property type="molecule type" value="Genomic_DNA"/>
</dbReference>
<reference evidence="2 3" key="1">
    <citation type="submission" date="2020-06" db="EMBL/GenBank/DDBJ databases">
        <title>Oricola thermophila sp. nov. isolated from a tidal sediments.</title>
        <authorList>
            <person name="Kwon K.K."/>
            <person name="Yang S.-H."/>
            <person name="Park M.-J."/>
        </authorList>
    </citation>
    <scope>NUCLEOTIDE SEQUENCE [LARGE SCALE GENOMIC DNA]</scope>
    <source>
        <strain evidence="2 3">MEBiC13590</strain>
    </source>
</reference>
<evidence type="ECO:0000313" key="3">
    <source>
        <dbReference type="Proteomes" id="UP000509367"/>
    </source>
</evidence>
<accession>A0A6N1VJD7</accession>
<sequence length="770" mass="82314">MMPMKQGNNASPPDFTRRGFLVAMSAAGAAFGFPRVAQAAARFAASEEPSPLARQVFEPSLWYAIDGEGRVNINITRAEMGQHIGTALARILADELGANWDDVQITYVDHEKKWGGAPTAGSRSVWSMWSVYRQAGAAGRVALIEAAAQMWGIPAEDCSAEADIVTGGGNSITFAALVTEGLSRSFTQDELKALPLKPHSDFRLIGQDVAALDIADKTTGRALYGIDAEVDGMVYGVPLIPPTRQGSKVISIDDSEAKGQKGYLRTIDLQDPSGIVPGMVVVVGETLMAAKWASELITVEWEAGETATVSEDDIQALSRELIADENAGTLLDTGNFNTAPAFETAVDTLEAEYTTSTVLHFALEPMNATAFVNDGGQYEIHAGSQWPALMTDWAQRALGVGPDKVTMRTYMLGGGFGRRVFGDYVVAAALTTKALGGRPIKLVFFREDDSLIDCPRSPSVQKLRLAIDDNQAITAMEHSAAAGWPSYTVRTEADMAKGVNGKPYDTAAISGADHWYEVGAHRVRAIANHLASQTVRTGFLRSIAPGWTNFAVESFMDEAAHKLGVDPLEFRLAHLRGEGRNAGEGPHSVGGASRQAAVLRRVAELSGYGRTDIGPDTAIGIASTYGQEREMPTWNGTAVQLRVDRETGMVEVQKLWMVIDCGTVIDPDGARAQCEGAALWGLSMALYEGTKIVDGQVHDRNLGSYAPLRMIDTPEIEIELMESTHAPTGLGEPGVTGVAPAVANAIFNATGARLRHLPMTPDAILKALQT</sequence>
<dbReference type="InterPro" id="IPR000674">
    <property type="entry name" value="Ald_Oxase/Xan_DH_a/b"/>
</dbReference>
<dbReference type="Proteomes" id="UP000509367">
    <property type="component" value="Chromosome"/>
</dbReference>
<name>A0A6N1VJD7_9HYPH</name>
<dbReference type="InterPro" id="IPR052516">
    <property type="entry name" value="N-heterocyclic_Hydroxylase"/>
</dbReference>
<dbReference type="InterPro" id="IPR046867">
    <property type="entry name" value="AldOxase/xan_DH_MoCoBD2"/>
</dbReference>
<protein>
    <submittedName>
        <fullName evidence="2">Xanthine dehydrogenase family protein molybdopterin-binding subunit</fullName>
    </submittedName>
</protein>
<dbReference type="Pfam" id="PF02738">
    <property type="entry name" value="MoCoBD_1"/>
    <property type="match status" value="1"/>
</dbReference>
<dbReference type="PANTHER" id="PTHR47495:SF2">
    <property type="entry name" value="ALDEHYDE DEHYDROGENASE"/>
    <property type="match status" value="1"/>
</dbReference>
<dbReference type="Gene3D" id="3.30.365.10">
    <property type="entry name" value="Aldehyde oxidase/xanthine dehydrogenase, molybdopterin binding domain"/>
    <property type="match status" value="4"/>
</dbReference>
<dbReference type="InterPro" id="IPR037165">
    <property type="entry name" value="AldOxase/xan_DH_Mopterin-bd_sf"/>
</dbReference>
<dbReference type="InterPro" id="IPR008274">
    <property type="entry name" value="AldOxase/xan_DH_MoCoBD1"/>
</dbReference>
<dbReference type="SMART" id="SM01008">
    <property type="entry name" value="Ald_Xan_dh_C"/>
    <property type="match status" value="1"/>
</dbReference>
<evidence type="ECO:0000259" key="1">
    <source>
        <dbReference type="SMART" id="SM01008"/>
    </source>
</evidence>
<dbReference type="InterPro" id="IPR012368">
    <property type="entry name" value="OxRdtase_Mopterin-bd_su_IorB"/>
</dbReference>
<keyword evidence="3" id="KW-1185">Reference proteome</keyword>
<dbReference type="SUPFAM" id="SSF54665">
    <property type="entry name" value="CO dehydrogenase molybdoprotein N-domain-like"/>
    <property type="match status" value="1"/>
</dbReference>
<dbReference type="PIRSF" id="PIRSF036389">
    <property type="entry name" value="IOR_B"/>
    <property type="match status" value="1"/>
</dbReference>
<dbReference type="SUPFAM" id="SSF56003">
    <property type="entry name" value="Molybdenum cofactor-binding domain"/>
    <property type="match status" value="2"/>
</dbReference>
<dbReference type="Gene3D" id="3.90.1170.50">
    <property type="entry name" value="Aldehyde oxidase/xanthine dehydrogenase, a/b hammerhead"/>
    <property type="match status" value="1"/>
</dbReference>
<dbReference type="InterPro" id="IPR006311">
    <property type="entry name" value="TAT_signal"/>
</dbReference>
<proteinExistence type="predicted"/>
<feature type="domain" description="Aldehyde oxidase/xanthine dehydrogenase a/b hammerhead" evidence="1">
    <location>
        <begin position="219"/>
        <end position="305"/>
    </location>
</feature>